<feature type="compositionally biased region" description="Basic and acidic residues" evidence="1">
    <location>
        <begin position="1"/>
        <end position="24"/>
    </location>
</feature>
<gene>
    <name evidence="2" type="ORF">PTT_07178</name>
</gene>
<proteinExistence type="predicted"/>
<dbReference type="Proteomes" id="UP000001067">
    <property type="component" value="Unassembled WGS sequence"/>
</dbReference>
<dbReference type="AlphaFoldDB" id="E3RH29"/>
<dbReference type="KEGG" id="pte:PTT_07178"/>
<keyword evidence="3" id="KW-1185">Reference proteome</keyword>
<accession>E3RH29</accession>
<evidence type="ECO:0000313" key="3">
    <source>
        <dbReference type="Proteomes" id="UP000001067"/>
    </source>
</evidence>
<organism evidence="3">
    <name type="scientific">Pyrenophora teres f. teres (strain 0-1)</name>
    <name type="common">Barley net blotch fungus</name>
    <name type="synonym">Drechslera teres f. teres</name>
    <dbReference type="NCBI Taxonomy" id="861557"/>
    <lineage>
        <taxon>Eukaryota</taxon>
        <taxon>Fungi</taxon>
        <taxon>Dikarya</taxon>
        <taxon>Ascomycota</taxon>
        <taxon>Pezizomycotina</taxon>
        <taxon>Dothideomycetes</taxon>
        <taxon>Pleosporomycetidae</taxon>
        <taxon>Pleosporales</taxon>
        <taxon>Pleosporineae</taxon>
        <taxon>Pleosporaceae</taxon>
        <taxon>Pyrenophora</taxon>
    </lineage>
</organism>
<sequence>MLDAPRDSKPNKTPKDTHPEPRERQAKKHRMVEKLAPDAQKVIQQILDTEFKLPLKTVLGNMPEVLRED</sequence>
<protein>
    <submittedName>
        <fullName evidence="2">Uncharacterized protein</fullName>
    </submittedName>
</protein>
<feature type="region of interest" description="Disordered" evidence="1">
    <location>
        <begin position="1"/>
        <end position="32"/>
    </location>
</feature>
<name>E3RH29_PYRTT</name>
<evidence type="ECO:0000313" key="2">
    <source>
        <dbReference type="EMBL" id="EFQ94970.1"/>
    </source>
</evidence>
<reference evidence="2 3" key="1">
    <citation type="journal article" date="2010" name="Genome Biol.">
        <title>A first genome assembly of the barley fungal pathogen Pyrenophora teres f. teres.</title>
        <authorList>
            <person name="Ellwood S.R."/>
            <person name="Liu Z."/>
            <person name="Syme R.A."/>
            <person name="Lai Z."/>
            <person name="Hane J.K."/>
            <person name="Keiper F."/>
            <person name="Moffat C.S."/>
            <person name="Oliver R.P."/>
            <person name="Friesen T.L."/>
        </authorList>
    </citation>
    <scope>NUCLEOTIDE SEQUENCE [LARGE SCALE GENOMIC DNA]</scope>
    <source>
        <strain evidence="2 3">0-1</strain>
    </source>
</reference>
<dbReference type="HOGENOM" id="CLU_2795197_0_0_1"/>
<evidence type="ECO:0000256" key="1">
    <source>
        <dbReference type="SAM" id="MobiDB-lite"/>
    </source>
</evidence>
<dbReference type="EMBL" id="GL533028">
    <property type="protein sequence ID" value="EFQ94970.1"/>
    <property type="molecule type" value="Genomic_DNA"/>
</dbReference>